<dbReference type="InterPro" id="IPR042092">
    <property type="entry name" value="PsdUridine_s_RsuA/RluB/E/F_cat"/>
</dbReference>
<organism evidence="6 7">
    <name type="scientific">Zhenpiania hominis</name>
    <dbReference type="NCBI Taxonomy" id="2763644"/>
    <lineage>
        <taxon>Bacteria</taxon>
        <taxon>Bacillati</taxon>
        <taxon>Bacillota</taxon>
        <taxon>Clostridia</taxon>
        <taxon>Peptostreptococcales</taxon>
        <taxon>Anaerovoracaceae</taxon>
        <taxon>Zhenpiania</taxon>
    </lineage>
</organism>
<evidence type="ECO:0000256" key="2">
    <source>
        <dbReference type="ARBA" id="ARBA00022884"/>
    </source>
</evidence>
<evidence type="ECO:0000256" key="1">
    <source>
        <dbReference type="ARBA" id="ARBA00008348"/>
    </source>
</evidence>
<evidence type="ECO:0000259" key="5">
    <source>
        <dbReference type="SMART" id="SM00363"/>
    </source>
</evidence>
<evidence type="ECO:0000256" key="3">
    <source>
        <dbReference type="ARBA" id="ARBA00023235"/>
    </source>
</evidence>
<comment type="caution">
    <text evidence="6">The sequence shown here is derived from an EMBL/GenBank/DDBJ whole genome shotgun (WGS) entry which is preliminary data.</text>
</comment>
<dbReference type="NCBIfam" id="TIGR00093">
    <property type="entry name" value="pseudouridine synthase"/>
    <property type="match status" value="1"/>
</dbReference>
<keyword evidence="7" id="KW-1185">Reference proteome</keyword>
<evidence type="ECO:0000313" key="7">
    <source>
        <dbReference type="Proteomes" id="UP000602647"/>
    </source>
</evidence>
<dbReference type="Pfam" id="PF01479">
    <property type="entry name" value="S4"/>
    <property type="match status" value="1"/>
</dbReference>
<dbReference type="Gene3D" id="3.30.70.580">
    <property type="entry name" value="Pseudouridine synthase I, catalytic domain, N-terminal subdomain"/>
    <property type="match status" value="1"/>
</dbReference>
<accession>A0A923NMS3</accession>
<evidence type="ECO:0000313" key="6">
    <source>
        <dbReference type="EMBL" id="MBC6679430.1"/>
    </source>
</evidence>
<dbReference type="InterPro" id="IPR036986">
    <property type="entry name" value="S4_RNA-bd_sf"/>
</dbReference>
<dbReference type="PANTHER" id="PTHR47683">
    <property type="entry name" value="PSEUDOURIDINE SYNTHASE FAMILY PROTEIN-RELATED"/>
    <property type="match status" value="1"/>
</dbReference>
<keyword evidence="3" id="KW-0413">Isomerase</keyword>
<dbReference type="Gene3D" id="3.10.290.10">
    <property type="entry name" value="RNA-binding S4 domain"/>
    <property type="match status" value="1"/>
</dbReference>
<dbReference type="GO" id="GO:0000455">
    <property type="term" value="P:enzyme-directed rRNA pseudouridine synthesis"/>
    <property type="evidence" value="ECO:0007669"/>
    <property type="project" value="UniProtKB-ARBA"/>
</dbReference>
<dbReference type="InterPro" id="IPR002942">
    <property type="entry name" value="S4_RNA-bd"/>
</dbReference>
<dbReference type="AlphaFoldDB" id="A0A923NMS3"/>
<gene>
    <name evidence="6" type="ORF">H9L42_06280</name>
</gene>
<dbReference type="InterPro" id="IPR050343">
    <property type="entry name" value="RsuA_PseudoU_synthase"/>
</dbReference>
<dbReference type="PANTHER" id="PTHR47683:SF2">
    <property type="entry name" value="RNA-BINDING S4 DOMAIN-CONTAINING PROTEIN"/>
    <property type="match status" value="1"/>
</dbReference>
<dbReference type="CDD" id="cd02870">
    <property type="entry name" value="PseudoU_synth_RsuA_like"/>
    <property type="match status" value="1"/>
</dbReference>
<dbReference type="PROSITE" id="PS50889">
    <property type="entry name" value="S4"/>
    <property type="match status" value="1"/>
</dbReference>
<dbReference type="GO" id="GO:0120159">
    <property type="term" value="F:rRNA pseudouridine synthase activity"/>
    <property type="evidence" value="ECO:0007669"/>
    <property type="project" value="UniProtKB-ARBA"/>
</dbReference>
<proteinExistence type="inferred from homology"/>
<dbReference type="SMART" id="SM00363">
    <property type="entry name" value="S4"/>
    <property type="match status" value="1"/>
</dbReference>
<feature type="domain" description="RNA-binding S4" evidence="5">
    <location>
        <begin position="1"/>
        <end position="59"/>
    </location>
</feature>
<dbReference type="Proteomes" id="UP000602647">
    <property type="component" value="Unassembled WGS sequence"/>
</dbReference>
<dbReference type="InterPro" id="IPR000748">
    <property type="entry name" value="PsdUridine_synth_RsuA/RluB/E/F"/>
</dbReference>
<dbReference type="SUPFAM" id="SSF55174">
    <property type="entry name" value="Alpha-L RNA-binding motif"/>
    <property type="match status" value="1"/>
</dbReference>
<comment type="similarity">
    <text evidence="1">Belongs to the pseudouridine synthase RsuA family.</text>
</comment>
<keyword evidence="2 4" id="KW-0694">RNA-binding</keyword>
<dbReference type="FunFam" id="3.10.290.10:FF:000003">
    <property type="entry name" value="Pseudouridine synthase"/>
    <property type="match status" value="1"/>
</dbReference>
<dbReference type="Pfam" id="PF00849">
    <property type="entry name" value="PseudoU_synth_2"/>
    <property type="match status" value="1"/>
</dbReference>
<dbReference type="RefSeq" id="WP_187302536.1">
    <property type="nucleotide sequence ID" value="NZ_CBCTON010000010.1"/>
</dbReference>
<protein>
    <submittedName>
        <fullName evidence="6">rRNA pseudouridine synthase</fullName>
    </submittedName>
</protein>
<dbReference type="GO" id="GO:0003723">
    <property type="term" value="F:RNA binding"/>
    <property type="evidence" value="ECO:0007669"/>
    <property type="project" value="UniProtKB-KW"/>
</dbReference>
<dbReference type="Gene3D" id="3.30.70.1560">
    <property type="entry name" value="Alpha-L RNA-binding motif"/>
    <property type="match status" value="1"/>
</dbReference>
<dbReference type="InterPro" id="IPR020103">
    <property type="entry name" value="PsdUridine_synth_cat_dom_sf"/>
</dbReference>
<sequence>MRLNKYIAHAGIASRRKADELTINGNVKINGLTMREPGYNVKPGDVVEVNGQRISGQEKMEYVLLNKPKGYITSMQDEKGRPVVTELVADVDARLFPVGRLDYNTSGMLILTNDGDLTYRLTHPRHQVTKTYRALVSGVLSKEKLFRLRKGVDIGGFVTSPAQVKIIRQAERSAVVDITIHEGKNRQVRKMFAAVGNPVQELQRTAIGDLRLGRLKEGHYRKLTRNEIEYLKNL</sequence>
<name>A0A923NMS3_9FIRM</name>
<dbReference type="FunFam" id="3.30.70.1560:FF:000001">
    <property type="entry name" value="Pseudouridine synthase"/>
    <property type="match status" value="1"/>
</dbReference>
<dbReference type="GO" id="GO:0005829">
    <property type="term" value="C:cytosol"/>
    <property type="evidence" value="ECO:0007669"/>
    <property type="project" value="UniProtKB-ARBA"/>
</dbReference>
<dbReference type="InterPro" id="IPR006145">
    <property type="entry name" value="PsdUridine_synth_RsuA/RluA"/>
</dbReference>
<dbReference type="InterPro" id="IPR020094">
    <property type="entry name" value="TruA/RsuA/RluB/E/F_N"/>
</dbReference>
<dbReference type="CDD" id="cd00165">
    <property type="entry name" value="S4"/>
    <property type="match status" value="1"/>
</dbReference>
<evidence type="ECO:0000256" key="4">
    <source>
        <dbReference type="PROSITE-ProRule" id="PRU00182"/>
    </source>
</evidence>
<dbReference type="EMBL" id="JACRYT010000004">
    <property type="protein sequence ID" value="MBC6679430.1"/>
    <property type="molecule type" value="Genomic_DNA"/>
</dbReference>
<dbReference type="SUPFAM" id="SSF55120">
    <property type="entry name" value="Pseudouridine synthase"/>
    <property type="match status" value="1"/>
</dbReference>
<reference evidence="6" key="1">
    <citation type="submission" date="2020-08" db="EMBL/GenBank/DDBJ databases">
        <title>Genome public.</title>
        <authorList>
            <person name="Liu C."/>
            <person name="Sun Q."/>
        </authorList>
    </citation>
    <scope>NUCLEOTIDE SEQUENCE</scope>
    <source>
        <strain evidence="6">BX12</strain>
    </source>
</reference>